<evidence type="ECO:0000313" key="3">
    <source>
        <dbReference type="EMBL" id="KAA5606471.1"/>
    </source>
</evidence>
<keyword evidence="4" id="KW-1185">Reference proteome</keyword>
<sequence>MTAPGTATSLRGAPPVEARRGADRPSPPGTQARPGVQNAEGPDRPALLCRACGALVTWPAEAIVVRGAHDHRVFNPAGVVFHIGCFERAPGAHPLGPHSTVFSWFPSYAWTVALCARCRAHLGWRFTGAGAPSVFHALILDRLVAGPDPADTGPPDA</sequence>
<dbReference type="PROSITE" id="PS51788">
    <property type="entry name" value="CULT"/>
    <property type="match status" value="1"/>
</dbReference>
<proteinExistence type="predicted"/>
<comment type="caution">
    <text evidence="3">The sequence shown here is derived from an EMBL/GenBank/DDBJ whole genome shotgun (WGS) entry which is preliminary data.</text>
</comment>
<gene>
    <name evidence="3" type="ORF">F1188_06295</name>
</gene>
<dbReference type="CDD" id="cd15777">
    <property type="entry name" value="CRBN_C_like"/>
    <property type="match status" value="1"/>
</dbReference>
<feature type="region of interest" description="Disordered" evidence="1">
    <location>
        <begin position="1"/>
        <end position="41"/>
    </location>
</feature>
<evidence type="ECO:0000259" key="2">
    <source>
        <dbReference type="PROSITE" id="PS51788"/>
    </source>
</evidence>
<dbReference type="Gene3D" id="2.170.150.20">
    <property type="entry name" value="Peptide methionine sulfoxide reductase"/>
    <property type="match status" value="1"/>
</dbReference>
<organism evidence="3 4">
    <name type="scientific">Roseospira marina</name>
    <dbReference type="NCBI Taxonomy" id="140057"/>
    <lineage>
        <taxon>Bacteria</taxon>
        <taxon>Pseudomonadati</taxon>
        <taxon>Pseudomonadota</taxon>
        <taxon>Alphaproteobacteria</taxon>
        <taxon>Rhodospirillales</taxon>
        <taxon>Rhodospirillaceae</taxon>
        <taxon>Roseospira</taxon>
    </lineage>
</organism>
<dbReference type="RefSeq" id="WP_150061540.1">
    <property type="nucleotide sequence ID" value="NZ_JACHII010000006.1"/>
</dbReference>
<dbReference type="FunFam" id="2.170.150.20:FF:000007">
    <property type="entry name" value="Protein cereblon"/>
    <property type="match status" value="1"/>
</dbReference>
<protein>
    <recommendedName>
        <fullName evidence="2">CULT domain-containing protein</fullName>
    </recommendedName>
</protein>
<dbReference type="OrthoDB" id="6197001at2"/>
<dbReference type="EMBL" id="VWPJ01000004">
    <property type="protein sequence ID" value="KAA5606471.1"/>
    <property type="molecule type" value="Genomic_DNA"/>
</dbReference>
<evidence type="ECO:0000313" key="4">
    <source>
        <dbReference type="Proteomes" id="UP000324065"/>
    </source>
</evidence>
<name>A0A5M6IDW0_9PROT</name>
<feature type="domain" description="CULT" evidence="2">
    <location>
        <begin position="44"/>
        <end position="147"/>
    </location>
</feature>
<evidence type="ECO:0000256" key="1">
    <source>
        <dbReference type="SAM" id="MobiDB-lite"/>
    </source>
</evidence>
<accession>A0A5M6IDW0</accession>
<dbReference type="AlphaFoldDB" id="A0A5M6IDW0"/>
<dbReference type="Proteomes" id="UP000324065">
    <property type="component" value="Unassembled WGS sequence"/>
</dbReference>
<dbReference type="InterPro" id="IPR034750">
    <property type="entry name" value="CULT"/>
</dbReference>
<reference evidence="3 4" key="1">
    <citation type="submission" date="2019-09" db="EMBL/GenBank/DDBJ databases">
        <title>Genome sequence of Roseospira marina, one of the more divergent members of the non-sulfur purple photosynthetic bacterial family, the Rhodospirillaceae.</title>
        <authorList>
            <person name="Meyer T."/>
            <person name="Kyndt J."/>
        </authorList>
    </citation>
    <scope>NUCLEOTIDE SEQUENCE [LARGE SCALE GENOMIC DNA]</scope>
    <source>
        <strain evidence="3 4">DSM 15113</strain>
    </source>
</reference>